<protein>
    <submittedName>
        <fullName evidence="2">Uncharacterized protein</fullName>
    </submittedName>
</protein>
<dbReference type="PROSITE" id="PS51257">
    <property type="entry name" value="PROKAR_LIPOPROTEIN"/>
    <property type="match status" value="1"/>
</dbReference>
<dbReference type="EMBL" id="KV784365">
    <property type="protein sequence ID" value="OEU12377.1"/>
    <property type="molecule type" value="Genomic_DNA"/>
</dbReference>
<keyword evidence="3" id="KW-1185">Reference proteome</keyword>
<sequence>MVTDTQKALLGISLAICALLAFYSCYLHHAITNLLIKSLSHTDLLPPSKFQRRRSNGSGNRRRGRRGRKLPVNEDEDMDEEENLEVKLADDENPRSHE</sequence>
<dbReference type="AlphaFoldDB" id="A0A1E7F2M6"/>
<feature type="compositionally biased region" description="Basic residues" evidence="1">
    <location>
        <begin position="50"/>
        <end position="69"/>
    </location>
</feature>
<dbReference type="Proteomes" id="UP000095751">
    <property type="component" value="Unassembled WGS sequence"/>
</dbReference>
<proteinExistence type="predicted"/>
<feature type="compositionally biased region" description="Basic and acidic residues" evidence="1">
    <location>
        <begin position="84"/>
        <end position="98"/>
    </location>
</feature>
<dbReference type="OrthoDB" id="45505at2759"/>
<dbReference type="KEGG" id="fcy:FRACYDRAFT_270615"/>
<feature type="region of interest" description="Disordered" evidence="1">
    <location>
        <begin position="46"/>
        <end position="98"/>
    </location>
</feature>
<evidence type="ECO:0000313" key="3">
    <source>
        <dbReference type="Proteomes" id="UP000095751"/>
    </source>
</evidence>
<organism evidence="2 3">
    <name type="scientific">Fragilariopsis cylindrus CCMP1102</name>
    <dbReference type="NCBI Taxonomy" id="635003"/>
    <lineage>
        <taxon>Eukaryota</taxon>
        <taxon>Sar</taxon>
        <taxon>Stramenopiles</taxon>
        <taxon>Ochrophyta</taxon>
        <taxon>Bacillariophyta</taxon>
        <taxon>Bacillariophyceae</taxon>
        <taxon>Bacillariophycidae</taxon>
        <taxon>Bacillariales</taxon>
        <taxon>Bacillariaceae</taxon>
        <taxon>Fragilariopsis</taxon>
    </lineage>
</organism>
<reference evidence="2 3" key="1">
    <citation type="submission" date="2016-09" db="EMBL/GenBank/DDBJ databases">
        <title>Extensive genetic diversity and differential bi-allelic expression allows diatom success in the polar Southern Ocean.</title>
        <authorList>
            <consortium name="DOE Joint Genome Institute"/>
            <person name="Mock T."/>
            <person name="Otillar R.P."/>
            <person name="Strauss J."/>
            <person name="Dupont C."/>
            <person name="Frickenhaus S."/>
            <person name="Maumus F."/>
            <person name="Mcmullan M."/>
            <person name="Sanges R."/>
            <person name="Schmutz J."/>
            <person name="Toseland A."/>
            <person name="Valas R."/>
            <person name="Veluchamy A."/>
            <person name="Ward B.J."/>
            <person name="Allen A."/>
            <person name="Barry K."/>
            <person name="Falciatore A."/>
            <person name="Ferrante M."/>
            <person name="Fortunato A.E."/>
            <person name="Gloeckner G."/>
            <person name="Gruber A."/>
            <person name="Hipkin R."/>
            <person name="Janech M."/>
            <person name="Kroth P."/>
            <person name="Leese F."/>
            <person name="Lindquist E."/>
            <person name="Lyon B.R."/>
            <person name="Martin J."/>
            <person name="Mayer C."/>
            <person name="Parker M."/>
            <person name="Quesneville H."/>
            <person name="Raymond J."/>
            <person name="Uhlig C."/>
            <person name="Valentin K.U."/>
            <person name="Worden A.Z."/>
            <person name="Armbrust E.V."/>
            <person name="Bowler C."/>
            <person name="Green B."/>
            <person name="Moulton V."/>
            <person name="Van Oosterhout C."/>
            <person name="Grigoriev I."/>
        </authorList>
    </citation>
    <scope>NUCLEOTIDE SEQUENCE [LARGE SCALE GENOMIC DNA]</scope>
    <source>
        <strain evidence="2 3">CCMP1102</strain>
    </source>
</reference>
<accession>A0A1E7F2M6</accession>
<name>A0A1E7F2M6_9STRA</name>
<evidence type="ECO:0000313" key="2">
    <source>
        <dbReference type="EMBL" id="OEU12377.1"/>
    </source>
</evidence>
<dbReference type="InParanoid" id="A0A1E7F2M6"/>
<gene>
    <name evidence="2" type="ORF">FRACYDRAFT_270615</name>
</gene>
<feature type="compositionally biased region" description="Acidic residues" evidence="1">
    <location>
        <begin position="73"/>
        <end position="83"/>
    </location>
</feature>
<evidence type="ECO:0000256" key="1">
    <source>
        <dbReference type="SAM" id="MobiDB-lite"/>
    </source>
</evidence>